<feature type="domain" description="N-acetyltransferase" evidence="1">
    <location>
        <begin position="7"/>
        <end position="151"/>
    </location>
</feature>
<dbReference type="EMBL" id="CAKJTG010000003">
    <property type="protein sequence ID" value="CAG9606928.1"/>
    <property type="molecule type" value="Genomic_DNA"/>
</dbReference>
<evidence type="ECO:0000313" key="2">
    <source>
        <dbReference type="EMBL" id="CAG9606928.1"/>
    </source>
</evidence>
<evidence type="ECO:0000313" key="3">
    <source>
        <dbReference type="Proteomes" id="UP000789845"/>
    </source>
</evidence>
<name>A0A9C7G723_9BACI</name>
<dbReference type="Gene3D" id="3.40.630.30">
    <property type="match status" value="1"/>
</dbReference>
<dbReference type="GO" id="GO:0016747">
    <property type="term" value="F:acyltransferase activity, transferring groups other than amino-acyl groups"/>
    <property type="evidence" value="ECO:0007669"/>
    <property type="project" value="InterPro"/>
</dbReference>
<keyword evidence="3" id="KW-1185">Reference proteome</keyword>
<sequence>MSQIDSITYKTIEDLADINEVVLLQSDIWSQESVTPLPHLVASIHHGGILIGAFSENRLIGFCYGFAGFRNGEVFLVSHMAAVLPEYQNAGVGYQLKIKQREWAITYGYQKIVWTFDPLEVRNGYFNLCKLGAYSKTYITSYYGEMQDRLNKGLPSDRLEIEWNICSSRVKIAISNVMPNKTEHDYEVLLQIDRDTEHPSLDFEKFNPQKDGYLVAVPTNIQLLKQTNLELAKAWRFAIRNVISEALLHDFVITGVVKVPHSSIQYYVLEKTTLEDLYD</sequence>
<dbReference type="RefSeq" id="WP_230495204.1">
    <property type="nucleotide sequence ID" value="NZ_CAKJTG010000003.1"/>
</dbReference>
<accession>A0A9C7G723</accession>
<dbReference type="InterPro" id="IPR000182">
    <property type="entry name" value="GNAT_dom"/>
</dbReference>
<comment type="caution">
    <text evidence="2">The sequence shown here is derived from an EMBL/GenBank/DDBJ whole genome shotgun (WGS) entry which is preliminary data.</text>
</comment>
<dbReference type="CDD" id="cd04301">
    <property type="entry name" value="NAT_SF"/>
    <property type="match status" value="1"/>
</dbReference>
<dbReference type="Proteomes" id="UP000789845">
    <property type="component" value="Unassembled WGS sequence"/>
</dbReference>
<proteinExistence type="predicted"/>
<protein>
    <recommendedName>
        <fullName evidence="1">N-acetyltransferase domain-containing protein</fullName>
    </recommendedName>
</protein>
<organism evidence="2 3">
    <name type="scientific">Pseudoneobacillus rhizosphaerae</name>
    <dbReference type="NCBI Taxonomy" id="2880968"/>
    <lineage>
        <taxon>Bacteria</taxon>
        <taxon>Bacillati</taxon>
        <taxon>Bacillota</taxon>
        <taxon>Bacilli</taxon>
        <taxon>Bacillales</taxon>
        <taxon>Bacillaceae</taxon>
        <taxon>Pseudoneobacillus</taxon>
    </lineage>
</organism>
<reference evidence="2" key="1">
    <citation type="submission" date="2021-10" db="EMBL/GenBank/DDBJ databases">
        <authorList>
            <person name="Criscuolo A."/>
        </authorList>
    </citation>
    <scope>NUCLEOTIDE SEQUENCE</scope>
    <source>
        <strain evidence="2">CIP111885</strain>
    </source>
</reference>
<dbReference type="InterPro" id="IPR016181">
    <property type="entry name" value="Acyl_CoA_acyltransferase"/>
</dbReference>
<evidence type="ECO:0000259" key="1">
    <source>
        <dbReference type="PROSITE" id="PS51186"/>
    </source>
</evidence>
<dbReference type="PANTHER" id="PTHR41700">
    <property type="entry name" value="GCN5-RELATED N-ACETYLTRANSFERASE"/>
    <property type="match status" value="1"/>
</dbReference>
<dbReference type="PANTHER" id="PTHR41700:SF1">
    <property type="entry name" value="N-ACETYLTRANSFERASE DOMAIN-CONTAINING PROTEIN"/>
    <property type="match status" value="1"/>
</dbReference>
<dbReference type="InterPro" id="IPR038764">
    <property type="entry name" value="GNAT_N_AcTrfase_prd"/>
</dbReference>
<gene>
    <name evidence="2" type="ORF">NEOCIP111885_00616</name>
</gene>
<dbReference type="AlphaFoldDB" id="A0A9C7G723"/>
<dbReference type="PROSITE" id="PS51186">
    <property type="entry name" value="GNAT"/>
    <property type="match status" value="1"/>
</dbReference>
<dbReference type="Pfam" id="PF00583">
    <property type="entry name" value="Acetyltransf_1"/>
    <property type="match status" value="1"/>
</dbReference>
<dbReference type="SUPFAM" id="SSF55729">
    <property type="entry name" value="Acyl-CoA N-acyltransferases (Nat)"/>
    <property type="match status" value="1"/>
</dbReference>